<organism evidence="1 2">
    <name type="scientific">Mixta theicola</name>
    <dbReference type="NCBI Taxonomy" id="1458355"/>
    <lineage>
        <taxon>Bacteria</taxon>
        <taxon>Pseudomonadati</taxon>
        <taxon>Pseudomonadota</taxon>
        <taxon>Gammaproteobacteria</taxon>
        <taxon>Enterobacterales</taxon>
        <taxon>Erwiniaceae</taxon>
        <taxon>Mixta</taxon>
    </lineage>
</organism>
<dbReference type="Proteomes" id="UP000236345">
    <property type="component" value="Unassembled WGS sequence"/>
</dbReference>
<name>A0A2K1Q606_9GAMM</name>
<keyword evidence="2" id="KW-1185">Reference proteome</keyword>
<dbReference type="AlphaFoldDB" id="A0A2K1Q606"/>
<evidence type="ECO:0000313" key="1">
    <source>
        <dbReference type="EMBL" id="PNS10438.1"/>
    </source>
</evidence>
<gene>
    <name evidence="1" type="ORF">COO59_17760</name>
</gene>
<proteinExistence type="predicted"/>
<comment type="caution">
    <text evidence="1">The sequence shown here is derived from an EMBL/GenBank/DDBJ whole genome shotgun (WGS) entry which is preliminary data.</text>
</comment>
<protein>
    <submittedName>
        <fullName evidence="1">Uncharacterized protein</fullName>
    </submittedName>
</protein>
<sequence length="89" mass="10038">MWSRIIGRVGIESTLFKTKMFVRLKIRQRVALLAETSIRAHENSAACRINTGFAVEESGADDRICALKQCMKIIFSVIPQKICALRQAQ</sequence>
<dbReference type="EMBL" id="NWUO01000016">
    <property type="protein sequence ID" value="PNS10438.1"/>
    <property type="molecule type" value="Genomic_DNA"/>
</dbReference>
<reference evidence="2" key="1">
    <citation type="submission" date="2017-09" db="EMBL/GenBank/DDBJ databases">
        <authorList>
            <person name="Palmer M."/>
            <person name="Steenkamp E.T."/>
            <person name="Coetzee M.P."/>
            <person name="Avontuur J.R."/>
            <person name="Van Zyl E."/>
            <person name="Chan W.-Y."/>
            <person name="Blom J."/>
            <person name="Venter S.N."/>
        </authorList>
    </citation>
    <scope>NUCLEOTIDE SEQUENCE [LARGE SCALE GENOMIC DNA]</scope>
    <source>
        <strain evidence="2">QC88-366</strain>
    </source>
</reference>
<evidence type="ECO:0000313" key="2">
    <source>
        <dbReference type="Proteomes" id="UP000236345"/>
    </source>
</evidence>
<accession>A0A2K1Q606</accession>